<dbReference type="SUPFAM" id="SSF63712">
    <property type="entry name" value="Nicotinic receptor ligand binding domain-like"/>
    <property type="match status" value="1"/>
</dbReference>
<dbReference type="InterPro" id="IPR038050">
    <property type="entry name" value="Neuro_actylchol_rec"/>
</dbReference>
<name>A0ABN9W0M2_9DINO</name>
<evidence type="ECO:0000256" key="2">
    <source>
        <dbReference type="SAM" id="Phobius"/>
    </source>
</evidence>
<feature type="transmembrane region" description="Helical" evidence="2">
    <location>
        <begin position="398"/>
        <end position="420"/>
    </location>
</feature>
<feature type="transmembrane region" description="Helical" evidence="2">
    <location>
        <begin position="440"/>
        <end position="463"/>
    </location>
</feature>
<keyword evidence="2" id="KW-0812">Transmembrane</keyword>
<proteinExistence type="predicted"/>
<evidence type="ECO:0000313" key="3">
    <source>
        <dbReference type="EMBL" id="CAK0879540.1"/>
    </source>
</evidence>
<dbReference type="InterPro" id="IPR006201">
    <property type="entry name" value="Neur_channel"/>
</dbReference>
<keyword evidence="2" id="KW-0472">Membrane</keyword>
<feature type="transmembrane region" description="Helical" evidence="2">
    <location>
        <begin position="334"/>
        <end position="355"/>
    </location>
</feature>
<feature type="transmembrane region" description="Helical" evidence="2">
    <location>
        <begin position="367"/>
        <end position="386"/>
    </location>
</feature>
<comment type="subcellular location">
    <subcellularLocation>
        <location evidence="1">Membrane</location>
        <topology evidence="1">Multi-pass membrane protein</topology>
    </subcellularLocation>
</comment>
<comment type="caution">
    <text evidence="3">The sequence shown here is derived from an EMBL/GenBank/DDBJ whole genome shotgun (WGS) entry which is preliminary data.</text>
</comment>
<keyword evidence="2" id="KW-1133">Transmembrane helix</keyword>
<reference evidence="3" key="1">
    <citation type="submission" date="2023-10" db="EMBL/GenBank/DDBJ databases">
        <authorList>
            <person name="Chen Y."/>
            <person name="Shah S."/>
            <person name="Dougan E. K."/>
            <person name="Thang M."/>
            <person name="Chan C."/>
        </authorList>
    </citation>
    <scope>NUCLEOTIDE SEQUENCE [LARGE SCALE GENOMIC DNA]</scope>
</reference>
<keyword evidence="4" id="KW-1185">Reference proteome</keyword>
<evidence type="ECO:0008006" key="5">
    <source>
        <dbReference type="Google" id="ProtNLM"/>
    </source>
</evidence>
<sequence>MRRASVAKTGASTGADWPEQFGNYYGIANDCNAIGEIAGRTIQVQDSNMSLTETVEFYRDGQLMSSETETYKGDVDHIHKTFRVFHGDQVGQICFNSDFSVMKWYWTGHSFDTISLYFRATPPSPIAPDLVPGTDIGALYLKMKEALFFMHGKGLWEHGSRHDVQCEFGIDEVMSIDTIEQSFKAKAKLRYLWLAPAEDVYRSIIDPSGWEPTWLPPGFEILNAESEDAVKLTSDALEVTERNGQIFCSRTFHMRGTFHEKMELQRFPFDVQELKMLVGVGGADACTQVLAPEGDIDIAAVEGSWTFQGQSQGLLQQSGRICAFCCFKRDPTSYMLRVIFILLLINILTLGLFALDPVESAPDRMSIAITMLLTAVAYTFVVSGCLPELGYLTMLDKVVLMTFCFLAIVIIQVVMIPALAKHTDIDIETFNAVCFIADSGILLVLIIIGVIHIVCSVMPAEAAKLHMLKQDMRRATRRTRADKGEEGGNEE</sequence>
<protein>
    <recommendedName>
        <fullName evidence="5">Neurotransmitter-gated ion-channel ligand-binding domain-containing protein</fullName>
    </recommendedName>
</protein>
<dbReference type="InterPro" id="IPR036719">
    <property type="entry name" value="Neuro-gated_channel_TM_sf"/>
</dbReference>
<evidence type="ECO:0000256" key="1">
    <source>
        <dbReference type="ARBA" id="ARBA00004141"/>
    </source>
</evidence>
<dbReference type="EMBL" id="CAUYUJ010017969">
    <property type="protein sequence ID" value="CAK0879540.1"/>
    <property type="molecule type" value="Genomic_DNA"/>
</dbReference>
<dbReference type="InterPro" id="IPR036734">
    <property type="entry name" value="Neur_chan_lig-bd_sf"/>
</dbReference>
<dbReference type="PANTHER" id="PTHR18945">
    <property type="entry name" value="NEUROTRANSMITTER GATED ION CHANNEL"/>
    <property type="match status" value="1"/>
</dbReference>
<gene>
    <name evidence="3" type="ORF">PCOR1329_LOCUS62938</name>
</gene>
<dbReference type="Gene3D" id="1.20.58.390">
    <property type="entry name" value="Neurotransmitter-gated ion-channel transmembrane domain"/>
    <property type="match status" value="1"/>
</dbReference>
<evidence type="ECO:0000313" key="4">
    <source>
        <dbReference type="Proteomes" id="UP001189429"/>
    </source>
</evidence>
<accession>A0ABN9W0M2</accession>
<dbReference type="Proteomes" id="UP001189429">
    <property type="component" value="Unassembled WGS sequence"/>
</dbReference>
<dbReference type="SUPFAM" id="SSF90112">
    <property type="entry name" value="Neurotransmitter-gated ion-channel transmembrane pore"/>
    <property type="match status" value="1"/>
</dbReference>
<dbReference type="Gene3D" id="2.70.170.10">
    <property type="entry name" value="Neurotransmitter-gated ion-channel ligand-binding domain"/>
    <property type="match status" value="1"/>
</dbReference>
<organism evidence="3 4">
    <name type="scientific">Prorocentrum cordatum</name>
    <dbReference type="NCBI Taxonomy" id="2364126"/>
    <lineage>
        <taxon>Eukaryota</taxon>
        <taxon>Sar</taxon>
        <taxon>Alveolata</taxon>
        <taxon>Dinophyceae</taxon>
        <taxon>Prorocentrales</taxon>
        <taxon>Prorocentraceae</taxon>
        <taxon>Prorocentrum</taxon>
    </lineage>
</organism>